<reference evidence="4" key="2">
    <citation type="submission" date="2020-09" db="EMBL/GenBank/DDBJ databases">
        <authorList>
            <person name="Sun Q."/>
            <person name="Zhou Y."/>
        </authorList>
    </citation>
    <scope>NUCLEOTIDE SEQUENCE</scope>
    <source>
        <strain evidence="4">CGMCC 1.15478</strain>
    </source>
</reference>
<dbReference type="AlphaFoldDB" id="A0A916U097"/>
<dbReference type="InterPro" id="IPR002491">
    <property type="entry name" value="ABC_transptr_periplasmic_BD"/>
</dbReference>
<dbReference type="PANTHER" id="PTHR30535">
    <property type="entry name" value="VITAMIN B12-BINDING PROTEIN"/>
    <property type="match status" value="1"/>
</dbReference>
<organism evidence="4 5">
    <name type="scientific">Hoyosella rhizosphaerae</name>
    <dbReference type="NCBI Taxonomy" id="1755582"/>
    <lineage>
        <taxon>Bacteria</taxon>
        <taxon>Bacillati</taxon>
        <taxon>Actinomycetota</taxon>
        <taxon>Actinomycetes</taxon>
        <taxon>Mycobacteriales</taxon>
        <taxon>Hoyosellaceae</taxon>
        <taxon>Hoyosella</taxon>
    </lineage>
</organism>
<dbReference type="PROSITE" id="PS51257">
    <property type="entry name" value="PROKAR_LIPOPROTEIN"/>
    <property type="match status" value="1"/>
</dbReference>
<feature type="signal peptide" evidence="2">
    <location>
        <begin position="1"/>
        <end position="23"/>
    </location>
</feature>
<dbReference type="PANTHER" id="PTHR30535:SF7">
    <property type="entry name" value="IRON(III) DICITRATE-BINDING PROTEIN"/>
    <property type="match status" value="1"/>
</dbReference>
<accession>A0A916U097</accession>
<protein>
    <submittedName>
        <fullName evidence="4">Iron transporter</fullName>
    </submittedName>
</protein>
<comment type="similarity">
    <text evidence="1">Belongs to the bacterial solute-binding protein 8 family.</text>
</comment>
<comment type="caution">
    <text evidence="4">The sequence shown here is derived from an EMBL/GenBank/DDBJ whole genome shotgun (WGS) entry which is preliminary data.</text>
</comment>
<feature type="chain" id="PRO_5039510489" evidence="2">
    <location>
        <begin position="24"/>
        <end position="336"/>
    </location>
</feature>
<dbReference type="InterPro" id="IPR050902">
    <property type="entry name" value="ABC_Transporter_SBP"/>
</dbReference>
<dbReference type="SUPFAM" id="SSF53807">
    <property type="entry name" value="Helical backbone' metal receptor"/>
    <property type="match status" value="1"/>
</dbReference>
<dbReference type="RefSeq" id="WP_188669808.1">
    <property type="nucleotide sequence ID" value="NZ_BMJH01000001.1"/>
</dbReference>
<evidence type="ECO:0000259" key="3">
    <source>
        <dbReference type="PROSITE" id="PS50983"/>
    </source>
</evidence>
<evidence type="ECO:0000256" key="2">
    <source>
        <dbReference type="SAM" id="SignalP"/>
    </source>
</evidence>
<evidence type="ECO:0000256" key="1">
    <source>
        <dbReference type="ARBA" id="ARBA00008814"/>
    </source>
</evidence>
<evidence type="ECO:0000313" key="5">
    <source>
        <dbReference type="Proteomes" id="UP000641514"/>
    </source>
</evidence>
<evidence type="ECO:0000313" key="4">
    <source>
        <dbReference type="EMBL" id="GGC53212.1"/>
    </source>
</evidence>
<name>A0A916U097_9ACTN</name>
<proteinExistence type="inferred from homology"/>
<feature type="domain" description="Fe/B12 periplasmic-binding" evidence="3">
    <location>
        <begin position="62"/>
        <end position="335"/>
    </location>
</feature>
<dbReference type="Proteomes" id="UP000641514">
    <property type="component" value="Unassembled WGS sequence"/>
</dbReference>
<sequence>MKRNSTTLVSVSLAAAATFVLSACGQSVTPAGESDSAEARTSETRTVENCGRSVSVAGDAQRVVSMMPGTTDLLVRLGVGDRVVAEAQSGDTPLNSALDPDVVEVLSVDSPPSREVLLNVAPDLVVSPTSYEFTAQQGFASIDQLSEAGAAAYIATAGCFDRRKTAEVTDILDDIEKLSVLLDTEEQGAELSNRVTAEIEEIEAAVGDRDKPTVTQLFIEGTTISAIGAGLEYDIIQKAGGDNVFHPDSPEFSDFIAAVISPEELIARNPDVIVISVRGDAHEQAVRAFLTDRFADVAAVRDDRIVAVSSNAVMPGTWGNIEVLRQLAEAFHPEAF</sequence>
<dbReference type="Pfam" id="PF01497">
    <property type="entry name" value="Peripla_BP_2"/>
    <property type="match status" value="1"/>
</dbReference>
<dbReference type="Gene3D" id="3.40.50.1980">
    <property type="entry name" value="Nitrogenase molybdenum iron protein domain"/>
    <property type="match status" value="2"/>
</dbReference>
<keyword evidence="5" id="KW-1185">Reference proteome</keyword>
<keyword evidence="2" id="KW-0732">Signal</keyword>
<reference evidence="4" key="1">
    <citation type="journal article" date="2014" name="Int. J. Syst. Evol. Microbiol.">
        <title>Complete genome sequence of Corynebacterium casei LMG S-19264T (=DSM 44701T), isolated from a smear-ripened cheese.</title>
        <authorList>
            <consortium name="US DOE Joint Genome Institute (JGI-PGF)"/>
            <person name="Walter F."/>
            <person name="Albersmeier A."/>
            <person name="Kalinowski J."/>
            <person name="Ruckert C."/>
        </authorList>
    </citation>
    <scope>NUCLEOTIDE SEQUENCE</scope>
    <source>
        <strain evidence="4">CGMCC 1.15478</strain>
    </source>
</reference>
<dbReference type="EMBL" id="BMJH01000001">
    <property type="protein sequence ID" value="GGC53212.1"/>
    <property type="molecule type" value="Genomic_DNA"/>
</dbReference>
<dbReference type="PROSITE" id="PS50983">
    <property type="entry name" value="FE_B12_PBP"/>
    <property type="match status" value="1"/>
</dbReference>
<gene>
    <name evidence="4" type="ORF">GCM10011410_01940</name>
</gene>